<reference evidence="3 4" key="1">
    <citation type="submission" date="2020-05" db="EMBL/GenBank/DDBJ databases">
        <title>Bremerella alba sp. nov., a novel planctomycete isolated from the surface of the macroalga Fucus spiralis.</title>
        <authorList>
            <person name="Godinho O."/>
            <person name="Botelho R."/>
            <person name="Albuquerque L."/>
            <person name="Wiegand S."/>
            <person name="Da Costa M.S."/>
            <person name="Lobo-Da-Cunha A."/>
            <person name="Jogler C."/>
            <person name="Lage O.M."/>
        </authorList>
    </citation>
    <scope>NUCLEOTIDE SEQUENCE [LARGE SCALE GENOMIC DNA]</scope>
    <source>
        <strain evidence="3 4">FF15</strain>
    </source>
</reference>
<dbReference type="SUPFAM" id="SSF50129">
    <property type="entry name" value="GroES-like"/>
    <property type="match status" value="1"/>
</dbReference>
<name>A0A7V8V496_9BACT</name>
<proteinExistence type="predicted"/>
<dbReference type="InterPro" id="IPR011032">
    <property type="entry name" value="GroES-like_sf"/>
</dbReference>
<comment type="caution">
    <text evidence="3">The sequence shown here is derived from an EMBL/GenBank/DDBJ whole genome shotgun (WGS) entry which is preliminary data.</text>
</comment>
<sequence length="346" mass="37311">MEESLTCEHPERKILMKAAYIEETGPPEVIQYGDIPTPEPGEGQVLVKIGTAALNPIDTYVRNGANYWELPKPFVTGSDLAGTIEKMGPGTSRYQVGQRVWGTNQGLVGRQGTFAEYAVVDEHWLYATPDDVKDDAVAACALTGITAHLGLGADNAALKSGETIFVHGGSGGVGSMVVQMAKAMGATVLTTAGSREKSEICLELGADHVFNYKTQDVDEEVLKVCPNGVNVIWETIREPDFDFLVSIAAERCRMVLMAGRDARPEFPVGPFYVKGCSLHGFVMFKASPEEMAVSGNEISRWLSEGKLKPQIGKIFPLSEAAAAHKLQEDNTLRQAGTLVGKILIKP</sequence>
<evidence type="ECO:0000313" key="3">
    <source>
        <dbReference type="EMBL" id="MBA2114644.1"/>
    </source>
</evidence>
<dbReference type="GO" id="GO:0102523">
    <property type="term" value="F:2-chloroacrylate reductase activity"/>
    <property type="evidence" value="ECO:0007669"/>
    <property type="project" value="UniProtKB-EC"/>
</dbReference>
<organism evidence="3 4">
    <name type="scientific">Bremerella alba</name>
    <dbReference type="NCBI Taxonomy" id="980252"/>
    <lineage>
        <taxon>Bacteria</taxon>
        <taxon>Pseudomonadati</taxon>
        <taxon>Planctomycetota</taxon>
        <taxon>Planctomycetia</taxon>
        <taxon>Pirellulales</taxon>
        <taxon>Pirellulaceae</taxon>
        <taxon>Bremerella</taxon>
    </lineage>
</organism>
<protein>
    <submittedName>
        <fullName evidence="3">2-haloacrylate reductase</fullName>
        <ecNumber evidence="3">1.3.1.103</ecNumber>
    </submittedName>
</protein>
<dbReference type="AlphaFoldDB" id="A0A7V8V496"/>
<dbReference type="SMART" id="SM00829">
    <property type="entry name" value="PKS_ER"/>
    <property type="match status" value="1"/>
</dbReference>
<accession>A0A7V8V496</accession>
<dbReference type="Pfam" id="PF08240">
    <property type="entry name" value="ADH_N"/>
    <property type="match status" value="1"/>
</dbReference>
<dbReference type="EC" id="1.3.1.103" evidence="3"/>
<dbReference type="CDD" id="cd08253">
    <property type="entry name" value="zeta_crystallin"/>
    <property type="match status" value="1"/>
</dbReference>
<evidence type="ECO:0000256" key="1">
    <source>
        <dbReference type="ARBA" id="ARBA00022857"/>
    </source>
</evidence>
<dbReference type="Gene3D" id="3.90.180.10">
    <property type="entry name" value="Medium-chain alcohol dehydrogenases, catalytic domain"/>
    <property type="match status" value="1"/>
</dbReference>
<evidence type="ECO:0000313" key="4">
    <source>
        <dbReference type="Proteomes" id="UP000551616"/>
    </source>
</evidence>
<dbReference type="InterPro" id="IPR020843">
    <property type="entry name" value="ER"/>
</dbReference>
<keyword evidence="4" id="KW-1185">Reference proteome</keyword>
<dbReference type="PANTHER" id="PTHR44154">
    <property type="entry name" value="QUINONE OXIDOREDUCTASE"/>
    <property type="match status" value="1"/>
</dbReference>
<dbReference type="Proteomes" id="UP000551616">
    <property type="component" value="Unassembled WGS sequence"/>
</dbReference>
<dbReference type="InterPro" id="IPR013154">
    <property type="entry name" value="ADH-like_N"/>
</dbReference>
<dbReference type="PANTHER" id="PTHR44154:SF1">
    <property type="entry name" value="QUINONE OXIDOREDUCTASE"/>
    <property type="match status" value="1"/>
</dbReference>
<dbReference type="InterPro" id="IPR036291">
    <property type="entry name" value="NAD(P)-bd_dom_sf"/>
</dbReference>
<dbReference type="Pfam" id="PF00107">
    <property type="entry name" value="ADH_zinc_N"/>
    <property type="match status" value="1"/>
</dbReference>
<dbReference type="EMBL" id="JABRWO010000004">
    <property type="protein sequence ID" value="MBA2114644.1"/>
    <property type="molecule type" value="Genomic_DNA"/>
</dbReference>
<dbReference type="InterPro" id="IPR013149">
    <property type="entry name" value="ADH-like_C"/>
</dbReference>
<dbReference type="Gene3D" id="3.40.50.720">
    <property type="entry name" value="NAD(P)-binding Rossmann-like Domain"/>
    <property type="match status" value="1"/>
</dbReference>
<keyword evidence="1" id="KW-0521">NADP</keyword>
<evidence type="ECO:0000259" key="2">
    <source>
        <dbReference type="SMART" id="SM00829"/>
    </source>
</evidence>
<gene>
    <name evidence="3" type="ORF">HOV93_18100</name>
</gene>
<keyword evidence="3" id="KW-0560">Oxidoreductase</keyword>
<feature type="domain" description="Enoyl reductase (ER)" evidence="2">
    <location>
        <begin position="25"/>
        <end position="344"/>
    </location>
</feature>
<dbReference type="InterPro" id="IPR051603">
    <property type="entry name" value="Zinc-ADH_QOR/CCCR"/>
</dbReference>
<dbReference type="SUPFAM" id="SSF51735">
    <property type="entry name" value="NAD(P)-binding Rossmann-fold domains"/>
    <property type="match status" value="1"/>
</dbReference>